<comment type="catalytic activity">
    <reaction evidence="1">
        <text>L-glutamyl-[protein] + S-adenosyl-L-methionine = [protein]-L-glutamate 5-O-methyl ester + S-adenosyl-L-homocysteine</text>
        <dbReference type="Rhea" id="RHEA:24452"/>
        <dbReference type="Rhea" id="RHEA-COMP:10208"/>
        <dbReference type="Rhea" id="RHEA-COMP:10311"/>
        <dbReference type="ChEBI" id="CHEBI:29973"/>
        <dbReference type="ChEBI" id="CHEBI:57856"/>
        <dbReference type="ChEBI" id="CHEBI:59789"/>
        <dbReference type="ChEBI" id="CHEBI:82795"/>
        <dbReference type="EC" id="2.1.1.80"/>
    </reaction>
</comment>
<dbReference type="AlphaFoldDB" id="A0A2K8KTS9"/>
<dbReference type="SUPFAM" id="SSF53335">
    <property type="entry name" value="S-adenosyl-L-methionine-dependent methyltransferases"/>
    <property type="match status" value="1"/>
</dbReference>
<dbReference type="GO" id="GO:0008983">
    <property type="term" value="F:protein-glutamate O-methyltransferase activity"/>
    <property type="evidence" value="ECO:0007669"/>
    <property type="project" value="UniProtKB-EC"/>
</dbReference>
<dbReference type="PANTHER" id="PTHR24422:SF21">
    <property type="entry name" value="CHEMOTAXIS PROTEIN METHYLTRANSFERASE 1"/>
    <property type="match status" value="1"/>
</dbReference>
<dbReference type="Proteomes" id="UP000229757">
    <property type="component" value="Chromosome"/>
</dbReference>
<dbReference type="PROSITE" id="PS50123">
    <property type="entry name" value="CHER"/>
    <property type="match status" value="1"/>
</dbReference>
<protein>
    <recommendedName>
        <fullName evidence="2">protein-glutamate O-methyltransferase</fullName>
        <ecNumber evidence="2">2.1.1.80</ecNumber>
    </recommendedName>
</protein>
<dbReference type="InterPro" id="IPR022641">
    <property type="entry name" value="CheR_N"/>
</dbReference>
<dbReference type="InterPro" id="IPR000780">
    <property type="entry name" value="CheR_MeTrfase"/>
</dbReference>
<sequence length="274" mass="31011">MTDMTSGYDEFCRFLEQHSGIFLGASKQYLVASRLRRLMAEQGLTSLNELTNRLQLITQVRLKAQVIDAMTTNETLWFRDDHPFQVLEQKLLPEFTDRLASRRLRVWSAACSTGQEPYSIAMILSEYRQQNRFFSAGADILATDISPTALAQARSGEYSTLAIGRGLDPVKLKKHFTELGSGRFKIDPIIAADINFRALNLQDSYALLGRFDLVFCRNVLIYFSADFKRDILTRIHATLNPGGYLLVGASESVHGLSDLYEMVHCRPGILYKKI</sequence>
<evidence type="ECO:0000313" key="8">
    <source>
        <dbReference type="Proteomes" id="UP000229757"/>
    </source>
</evidence>
<dbReference type="PANTHER" id="PTHR24422">
    <property type="entry name" value="CHEMOTAXIS PROTEIN METHYLTRANSFERASE"/>
    <property type="match status" value="1"/>
</dbReference>
<dbReference type="SMART" id="SM00138">
    <property type="entry name" value="MeTrc"/>
    <property type="match status" value="1"/>
</dbReference>
<evidence type="ECO:0000256" key="3">
    <source>
        <dbReference type="ARBA" id="ARBA00022603"/>
    </source>
</evidence>
<gene>
    <name evidence="7" type="primary">cheR</name>
    <name evidence="7" type="ORF">REIFOR_02137</name>
</gene>
<keyword evidence="3 7" id="KW-0489">Methyltransferase</keyword>
<dbReference type="KEGG" id="rfo:REIFOR_02137"/>
<keyword evidence="5" id="KW-0949">S-adenosyl-L-methionine</keyword>
<dbReference type="SUPFAM" id="SSF47757">
    <property type="entry name" value="Chemotaxis receptor methyltransferase CheR, N-terminal domain"/>
    <property type="match status" value="1"/>
</dbReference>
<dbReference type="OrthoDB" id="9816309at2"/>
<reference evidence="7 8" key="1">
    <citation type="journal article" date="2017" name="Environ. Microbiol.">
        <title>Genomic and physiological analyses of 'Reinekea forsetii' reveal a versatile opportunistic lifestyle during spring algae blooms.</title>
        <authorList>
            <person name="Avci B."/>
            <person name="Hahnke R.L."/>
            <person name="Chafee M."/>
            <person name="Fischer T."/>
            <person name="Gruber-Vodicka H."/>
            <person name="Tegetmeyer H.E."/>
            <person name="Harder J."/>
            <person name="Fuchs B.M."/>
            <person name="Amann R.I."/>
            <person name="Teeling H."/>
        </authorList>
    </citation>
    <scope>NUCLEOTIDE SEQUENCE [LARGE SCALE GENOMIC DNA]</scope>
    <source>
        <strain evidence="7 8">Hel1_31_D35</strain>
    </source>
</reference>
<organism evidence="7 8">
    <name type="scientific">Reinekea forsetii</name>
    <dbReference type="NCBI Taxonomy" id="1336806"/>
    <lineage>
        <taxon>Bacteria</taxon>
        <taxon>Pseudomonadati</taxon>
        <taxon>Pseudomonadota</taxon>
        <taxon>Gammaproteobacteria</taxon>
        <taxon>Oceanospirillales</taxon>
        <taxon>Saccharospirillaceae</taxon>
        <taxon>Reinekea</taxon>
    </lineage>
</organism>
<evidence type="ECO:0000256" key="4">
    <source>
        <dbReference type="ARBA" id="ARBA00022679"/>
    </source>
</evidence>
<dbReference type="InterPro" id="IPR029063">
    <property type="entry name" value="SAM-dependent_MTases_sf"/>
</dbReference>
<dbReference type="GO" id="GO:0032259">
    <property type="term" value="P:methylation"/>
    <property type="evidence" value="ECO:0007669"/>
    <property type="project" value="UniProtKB-KW"/>
</dbReference>
<evidence type="ECO:0000313" key="7">
    <source>
        <dbReference type="EMBL" id="ATX77271.1"/>
    </source>
</evidence>
<evidence type="ECO:0000259" key="6">
    <source>
        <dbReference type="PROSITE" id="PS50123"/>
    </source>
</evidence>
<name>A0A2K8KTS9_9GAMM</name>
<feature type="domain" description="CheR-type methyltransferase" evidence="6">
    <location>
        <begin position="1"/>
        <end position="274"/>
    </location>
</feature>
<keyword evidence="8" id="KW-1185">Reference proteome</keyword>
<dbReference type="Pfam" id="PF03705">
    <property type="entry name" value="CheR_N"/>
    <property type="match status" value="1"/>
</dbReference>
<dbReference type="InterPro" id="IPR036804">
    <property type="entry name" value="CheR_N_sf"/>
</dbReference>
<evidence type="ECO:0000256" key="1">
    <source>
        <dbReference type="ARBA" id="ARBA00001541"/>
    </source>
</evidence>
<keyword evidence="4 7" id="KW-0808">Transferase</keyword>
<dbReference type="EC" id="2.1.1.80" evidence="2"/>
<dbReference type="EMBL" id="CP011797">
    <property type="protein sequence ID" value="ATX77271.1"/>
    <property type="molecule type" value="Genomic_DNA"/>
</dbReference>
<accession>A0A2K8KTS9</accession>
<evidence type="ECO:0000256" key="2">
    <source>
        <dbReference type="ARBA" id="ARBA00012534"/>
    </source>
</evidence>
<dbReference type="RefSeq" id="WP_100257543.1">
    <property type="nucleotide sequence ID" value="NZ_CP011797.1"/>
</dbReference>
<proteinExistence type="predicted"/>
<dbReference type="Gene3D" id="1.10.155.10">
    <property type="entry name" value="Chemotaxis receptor methyltransferase CheR, N-terminal domain"/>
    <property type="match status" value="1"/>
</dbReference>
<dbReference type="InterPro" id="IPR022642">
    <property type="entry name" value="CheR_C"/>
</dbReference>
<dbReference type="Gene3D" id="3.40.50.150">
    <property type="entry name" value="Vaccinia Virus protein VP39"/>
    <property type="match status" value="1"/>
</dbReference>
<dbReference type="InterPro" id="IPR050903">
    <property type="entry name" value="Bact_Chemotaxis_MeTrfase"/>
</dbReference>
<dbReference type="PRINTS" id="PR00996">
    <property type="entry name" value="CHERMTFRASE"/>
</dbReference>
<dbReference type="CDD" id="cd02440">
    <property type="entry name" value="AdoMet_MTases"/>
    <property type="match status" value="1"/>
</dbReference>
<evidence type="ECO:0000256" key="5">
    <source>
        <dbReference type="ARBA" id="ARBA00022691"/>
    </source>
</evidence>
<dbReference type="Pfam" id="PF01739">
    <property type="entry name" value="CheR"/>
    <property type="match status" value="1"/>
</dbReference>